<name>A0ACD4CX02_9HYPH</name>
<accession>A0ACD4CX02</accession>
<organism evidence="1 2">
    <name type="scientific">Phyllobacterium zundukense</name>
    <dbReference type="NCBI Taxonomy" id="1867719"/>
    <lineage>
        <taxon>Bacteria</taxon>
        <taxon>Pseudomonadati</taxon>
        <taxon>Pseudomonadota</taxon>
        <taxon>Alphaproteobacteria</taxon>
        <taxon>Hyphomicrobiales</taxon>
        <taxon>Phyllobacteriaceae</taxon>
        <taxon>Phyllobacterium</taxon>
    </lineage>
</organism>
<proteinExistence type="predicted"/>
<keyword evidence="2" id="KW-1185">Reference proteome</keyword>
<sequence length="791" mass="89359">MTSQIKLSGSALRDKIAGLLGCLHADVQVEKGLAVTTADVFFVDETSVLFPKKVAVECKDWKKGLASSDLAAIYNLYKPSLDSGEIDNLLIIGEKELSQQPSRSVAALRDVAYVSFERFVFSLMNFSYVLQDNIAAYQIHDSSKNFIHTYVKGKNQTLEQAALHWISTDQNILLTYGGYGVGKTSFSLYFCKLMTERHRSGEFDRIPIRITLSQLFTKQDLKGVICSALTGADGAATVRNFVYNLFIQMNRDGYFLLILDGFDEMRHAMTLEEFRFVFEDMALLFEGRSKTIILGRPDSFFSIDEENAVIDAILTNVLGDLKRLTKIEVDLLRRDQVDTYLDNFLARKIDNTNIERLKEFKQRAVEDEFDILSRPVQLNMFTTIMSRLAVPDAKFSRYDLYFQFIYRFVQRENNKASRKFGEDPDGGWSLGYSDPRTIFMQKLAWWLLTEKKENRFRAHEVPSEFVPQSIRNTKGNDAALREIIIGSVVEHLGEQPKGVIGTKGPKLYFFPHKSYVEFLVAEFFCRENFSIEMYVTFFRYTNSEILSFIAEGPAEAVANMRTGLEHAKGTISPEVLLIAARDPAIEQEETKLSEGNTTPGRLYVYYQYLLKNKRSRQDIDSFLFGAMVKATSISRVGSAYALLSDYLGREKNEPLFEKFVTLVLNTVGIFKLKEMLSNGASIYSIDGPAAHMVFLSAAASIQRGIISVDLRDMKRFARDACQKSLYVSGFDGTPIKDAKIYSMSISGIRGLSPEVREMLLALPVNTKHGFSAQVHGGSDGLFSAFSNARVR</sequence>
<reference evidence="1" key="1">
    <citation type="submission" date="2022-09" db="EMBL/GenBank/DDBJ databases">
        <title>Interaction between co-microsymbionts with complementary sets of symbiotic genes in legume-rhizobium systems.</title>
        <authorList>
            <person name="Safronova V."/>
            <person name="Sazanova A."/>
            <person name="Afonin A."/>
            <person name="Chirak E."/>
        </authorList>
    </citation>
    <scope>NUCLEOTIDE SEQUENCE</scope>
    <source>
        <strain evidence="1">A18/3m</strain>
    </source>
</reference>
<geneLocation type="plasmid" evidence="1 2">
    <name>p_unnamed2</name>
</geneLocation>
<protein>
    <submittedName>
        <fullName evidence="1">Uncharacterized protein</fullName>
    </submittedName>
</protein>
<keyword evidence="1" id="KW-0614">Plasmid</keyword>
<gene>
    <name evidence="1" type="ORF">N8E88_04540</name>
</gene>
<evidence type="ECO:0000313" key="2">
    <source>
        <dbReference type="Proteomes" id="UP001061991"/>
    </source>
</evidence>
<dbReference type="Proteomes" id="UP001061991">
    <property type="component" value="Plasmid p_unnamed2"/>
</dbReference>
<evidence type="ECO:0000313" key="1">
    <source>
        <dbReference type="EMBL" id="UXN58099.1"/>
    </source>
</evidence>
<dbReference type="EMBL" id="CP104971">
    <property type="protein sequence ID" value="UXN58099.1"/>
    <property type="molecule type" value="Genomic_DNA"/>
</dbReference>